<feature type="transmembrane region" description="Helical" evidence="8">
    <location>
        <begin position="215"/>
        <end position="234"/>
    </location>
</feature>
<evidence type="ECO:0000256" key="1">
    <source>
        <dbReference type="ARBA" id="ARBA00004141"/>
    </source>
</evidence>
<dbReference type="GO" id="GO:0005886">
    <property type="term" value="C:plasma membrane"/>
    <property type="evidence" value="ECO:0007669"/>
    <property type="project" value="TreeGrafter"/>
</dbReference>
<feature type="transmembrane region" description="Helical" evidence="8">
    <location>
        <begin position="425"/>
        <end position="448"/>
    </location>
</feature>
<feature type="transmembrane region" description="Helical" evidence="8">
    <location>
        <begin position="112"/>
        <end position="130"/>
    </location>
</feature>
<dbReference type="EMBL" id="NIOF01000001">
    <property type="protein sequence ID" value="OWQ93404.1"/>
    <property type="molecule type" value="Genomic_DNA"/>
</dbReference>
<organism evidence="9 10">
    <name type="scientific">Roseateles aquatilis</name>
    <dbReference type="NCBI Taxonomy" id="431061"/>
    <lineage>
        <taxon>Bacteria</taxon>
        <taxon>Pseudomonadati</taxon>
        <taxon>Pseudomonadota</taxon>
        <taxon>Betaproteobacteria</taxon>
        <taxon>Burkholderiales</taxon>
        <taxon>Sphaerotilaceae</taxon>
        <taxon>Roseateles</taxon>
    </lineage>
</organism>
<keyword evidence="5 8" id="KW-1133">Transmembrane helix</keyword>
<feature type="transmembrane region" description="Helical" evidence="8">
    <location>
        <begin position="150"/>
        <end position="169"/>
    </location>
</feature>
<dbReference type="OrthoDB" id="9787548at2"/>
<evidence type="ECO:0000313" key="9">
    <source>
        <dbReference type="EMBL" id="OWQ93404.1"/>
    </source>
</evidence>
<evidence type="ECO:0000256" key="3">
    <source>
        <dbReference type="ARBA" id="ARBA00022692"/>
    </source>
</evidence>
<sequence length="453" mass="47844">MADDKPDHAPENDADDEPDRAWPAAADGVADESGGKAWWTQLGPGLITGAADDDPSGIATYSQAGAQYGYTVGWTILVTYPLMVGIQLASARIGRITGKGLTETFARLCPRWLVVGLVALLVVANVINLGADLGAMGDAVHLVAGGGHPAVFVVAMAVLSLLLQIWLPYERYVKILKWLTLSLLAYVGVGFAAKADWTAALTAMVWPAAHWDRGYATTVVAILGTTISPYLFFWQADQEAQEIKRIAADRPLACAPEQARAQFHRLRVDTIVGMGFSNTIAFFMIVATAATLHAHGVHDIETTAQAAQALKPIAGDFAFLLFAAGIVGTGLLALPVLAGSAAYAVATLIGVRRGLDRPPRSAKAFYAILSGAMLIGLALSLSGFNPIKALYWSAVVNAVISVPIMVAVMIAASHPRIVGDLRLPALWRWLGWLATAAMALATIAMLVMQAMPA</sequence>
<feature type="transmembrane region" description="Helical" evidence="8">
    <location>
        <begin position="72"/>
        <end position="91"/>
    </location>
</feature>
<feature type="region of interest" description="Disordered" evidence="7">
    <location>
        <begin position="1"/>
        <end position="31"/>
    </location>
</feature>
<comment type="subcellular location">
    <subcellularLocation>
        <location evidence="1">Membrane</location>
        <topology evidence="1">Multi-pass membrane protein</topology>
    </subcellularLocation>
</comment>
<evidence type="ECO:0000256" key="2">
    <source>
        <dbReference type="ARBA" id="ARBA00022448"/>
    </source>
</evidence>
<dbReference type="GO" id="GO:0015293">
    <property type="term" value="F:symporter activity"/>
    <property type="evidence" value="ECO:0007669"/>
    <property type="project" value="UniProtKB-KW"/>
</dbReference>
<feature type="transmembrane region" description="Helical" evidence="8">
    <location>
        <begin position="270"/>
        <end position="292"/>
    </location>
</feature>
<feature type="transmembrane region" description="Helical" evidence="8">
    <location>
        <begin position="176"/>
        <end position="195"/>
    </location>
</feature>
<dbReference type="RefSeq" id="WP_088382549.1">
    <property type="nucleotide sequence ID" value="NZ_NIOF01000001.1"/>
</dbReference>
<accession>A0A246JL74</accession>
<dbReference type="Pfam" id="PF01566">
    <property type="entry name" value="Nramp"/>
    <property type="match status" value="1"/>
</dbReference>
<evidence type="ECO:0000256" key="7">
    <source>
        <dbReference type="SAM" id="MobiDB-lite"/>
    </source>
</evidence>
<evidence type="ECO:0000256" key="5">
    <source>
        <dbReference type="ARBA" id="ARBA00022989"/>
    </source>
</evidence>
<dbReference type="AlphaFoldDB" id="A0A246JL74"/>
<evidence type="ECO:0000313" key="10">
    <source>
        <dbReference type="Proteomes" id="UP000197468"/>
    </source>
</evidence>
<evidence type="ECO:0000256" key="4">
    <source>
        <dbReference type="ARBA" id="ARBA00022847"/>
    </source>
</evidence>
<keyword evidence="4" id="KW-0769">Symport</keyword>
<dbReference type="Proteomes" id="UP000197468">
    <property type="component" value="Unassembled WGS sequence"/>
</dbReference>
<dbReference type="GO" id="GO:0015086">
    <property type="term" value="F:cadmium ion transmembrane transporter activity"/>
    <property type="evidence" value="ECO:0007669"/>
    <property type="project" value="TreeGrafter"/>
</dbReference>
<keyword evidence="6 8" id="KW-0472">Membrane</keyword>
<feature type="compositionally biased region" description="Basic and acidic residues" evidence="7">
    <location>
        <begin position="1"/>
        <end position="11"/>
    </location>
</feature>
<name>A0A246JL74_9BURK</name>
<protein>
    <submittedName>
        <fullName evidence="9">Iron transporter</fullName>
    </submittedName>
</protein>
<dbReference type="GO" id="GO:0034755">
    <property type="term" value="P:iron ion transmembrane transport"/>
    <property type="evidence" value="ECO:0007669"/>
    <property type="project" value="TreeGrafter"/>
</dbReference>
<evidence type="ECO:0000256" key="6">
    <source>
        <dbReference type="ARBA" id="ARBA00023136"/>
    </source>
</evidence>
<comment type="caution">
    <text evidence="9">The sequence shown here is derived from an EMBL/GenBank/DDBJ whole genome shotgun (WGS) entry which is preliminary data.</text>
</comment>
<dbReference type="PANTHER" id="PTHR11706:SF33">
    <property type="entry name" value="NATURAL RESISTANCE-ASSOCIATED MACROPHAGE PROTEIN 2"/>
    <property type="match status" value="1"/>
</dbReference>
<gene>
    <name evidence="9" type="ORF">CDN99_02690</name>
</gene>
<dbReference type="InterPro" id="IPR001046">
    <property type="entry name" value="NRAMP_fam"/>
</dbReference>
<keyword evidence="2" id="KW-0813">Transport</keyword>
<reference evidence="9 10" key="1">
    <citation type="journal article" date="2008" name="Int. J. Syst. Evol. Microbiol.">
        <title>Description of Roseateles aquatilis sp. nov. and Roseateles terrae sp. nov., in the class Betaproteobacteria, and emended description of the genus Roseateles.</title>
        <authorList>
            <person name="Gomila M."/>
            <person name="Bowien B."/>
            <person name="Falsen E."/>
            <person name="Moore E.R."/>
            <person name="Lalucat J."/>
        </authorList>
    </citation>
    <scope>NUCLEOTIDE SEQUENCE [LARGE SCALE GENOMIC DNA]</scope>
    <source>
        <strain evidence="9 10">CCUG 48205</strain>
    </source>
</reference>
<keyword evidence="3 8" id="KW-0812">Transmembrane</keyword>
<feature type="transmembrane region" description="Helical" evidence="8">
    <location>
        <begin position="317"/>
        <end position="343"/>
    </location>
</feature>
<feature type="transmembrane region" description="Helical" evidence="8">
    <location>
        <begin position="390"/>
        <end position="413"/>
    </location>
</feature>
<dbReference type="GO" id="GO:0005384">
    <property type="term" value="F:manganese ion transmembrane transporter activity"/>
    <property type="evidence" value="ECO:0007669"/>
    <property type="project" value="TreeGrafter"/>
</dbReference>
<proteinExistence type="predicted"/>
<feature type="transmembrane region" description="Helical" evidence="8">
    <location>
        <begin position="364"/>
        <end position="384"/>
    </location>
</feature>
<keyword evidence="10" id="KW-1185">Reference proteome</keyword>
<dbReference type="NCBIfam" id="NF037982">
    <property type="entry name" value="Nramp_1"/>
    <property type="match status" value="1"/>
</dbReference>
<evidence type="ECO:0000256" key="8">
    <source>
        <dbReference type="SAM" id="Phobius"/>
    </source>
</evidence>
<dbReference type="PANTHER" id="PTHR11706">
    <property type="entry name" value="SOLUTE CARRIER PROTEIN FAMILY 11 MEMBER"/>
    <property type="match status" value="1"/>
</dbReference>